<dbReference type="EMBL" id="JBJQOH010000002">
    <property type="protein sequence ID" value="KAL3696189.1"/>
    <property type="molecule type" value="Genomic_DNA"/>
</dbReference>
<feature type="region of interest" description="Disordered" evidence="1">
    <location>
        <begin position="173"/>
        <end position="215"/>
    </location>
</feature>
<protein>
    <submittedName>
        <fullName evidence="2">Uncharacterized protein</fullName>
    </submittedName>
</protein>
<gene>
    <name evidence="2" type="ORF">R1sor_010265</name>
</gene>
<evidence type="ECO:0000313" key="2">
    <source>
        <dbReference type="EMBL" id="KAL3696189.1"/>
    </source>
</evidence>
<reference evidence="2 3" key="1">
    <citation type="submission" date="2024-09" db="EMBL/GenBank/DDBJ databases">
        <title>Chromosome-scale assembly of Riccia sorocarpa.</title>
        <authorList>
            <person name="Paukszto L."/>
        </authorList>
    </citation>
    <scope>NUCLEOTIDE SEQUENCE [LARGE SCALE GENOMIC DNA]</scope>
    <source>
        <strain evidence="2">LP-2024</strain>
        <tissue evidence="2">Aerial parts of the thallus</tissue>
    </source>
</reference>
<accession>A0ABD3HZG0</accession>
<name>A0ABD3HZG0_9MARC</name>
<organism evidence="2 3">
    <name type="scientific">Riccia sorocarpa</name>
    <dbReference type="NCBI Taxonomy" id="122646"/>
    <lineage>
        <taxon>Eukaryota</taxon>
        <taxon>Viridiplantae</taxon>
        <taxon>Streptophyta</taxon>
        <taxon>Embryophyta</taxon>
        <taxon>Marchantiophyta</taxon>
        <taxon>Marchantiopsida</taxon>
        <taxon>Marchantiidae</taxon>
        <taxon>Marchantiales</taxon>
        <taxon>Ricciaceae</taxon>
        <taxon>Riccia</taxon>
    </lineage>
</organism>
<evidence type="ECO:0000313" key="3">
    <source>
        <dbReference type="Proteomes" id="UP001633002"/>
    </source>
</evidence>
<evidence type="ECO:0000256" key="1">
    <source>
        <dbReference type="SAM" id="MobiDB-lite"/>
    </source>
</evidence>
<feature type="compositionally biased region" description="Basic and acidic residues" evidence="1">
    <location>
        <begin position="196"/>
        <end position="205"/>
    </location>
</feature>
<proteinExistence type="predicted"/>
<dbReference type="AlphaFoldDB" id="A0ABD3HZG0"/>
<keyword evidence="3" id="KW-1185">Reference proteome</keyword>
<comment type="caution">
    <text evidence="2">The sequence shown here is derived from an EMBL/GenBank/DDBJ whole genome shotgun (WGS) entry which is preliminary data.</text>
</comment>
<sequence length="215" mass="24473">MMHLNIDMLERTSNSRDNLDTFECFVLVTDGMFYYPSIEVSKRFLNVDVIDKMGELTLTITCQGEECQTFCQSFAEAQLREVDNVSQKKQYKIHRGDCDFVLRMNRNTDITVVQAIHATSMYAMDGWMRLASIGGKAYKGKEEVIDIEFDEPLGNKLVKPCAVREPIHGMRIRGCTPINESTSGGNEGNKKQKFNHQSDIHHEPTQPDNLLESAE</sequence>
<dbReference type="Proteomes" id="UP001633002">
    <property type="component" value="Unassembled WGS sequence"/>
</dbReference>